<evidence type="ECO:0000313" key="1">
    <source>
        <dbReference type="EMBL" id="VCW78978.1"/>
    </source>
</evidence>
<dbReference type="EMBL" id="CYRY02011086">
    <property type="protein sequence ID" value="VCW78978.1"/>
    <property type="molecule type" value="Genomic_DNA"/>
</dbReference>
<keyword evidence="2" id="KW-1185">Reference proteome</keyword>
<feature type="non-terminal residue" evidence="1">
    <location>
        <position position="48"/>
    </location>
</feature>
<reference evidence="1 2" key="1">
    <citation type="submission" date="2018-10" db="EMBL/GenBank/DDBJ databases">
        <authorList>
            <person name="Ekblom R."/>
            <person name="Jareborg N."/>
        </authorList>
    </citation>
    <scope>NUCLEOTIDE SEQUENCE [LARGE SCALE GENOMIC DNA]</scope>
    <source>
        <tissue evidence="1">Muscle</tissue>
    </source>
</reference>
<accession>A0A9X9PZB3</accession>
<protein>
    <submittedName>
        <fullName evidence="1">Uncharacterized protein</fullName>
    </submittedName>
</protein>
<organism evidence="1 2">
    <name type="scientific">Gulo gulo</name>
    <name type="common">Wolverine</name>
    <name type="synonym">Gluton</name>
    <dbReference type="NCBI Taxonomy" id="48420"/>
    <lineage>
        <taxon>Eukaryota</taxon>
        <taxon>Metazoa</taxon>
        <taxon>Chordata</taxon>
        <taxon>Craniata</taxon>
        <taxon>Vertebrata</taxon>
        <taxon>Euteleostomi</taxon>
        <taxon>Mammalia</taxon>
        <taxon>Eutheria</taxon>
        <taxon>Laurasiatheria</taxon>
        <taxon>Carnivora</taxon>
        <taxon>Caniformia</taxon>
        <taxon>Musteloidea</taxon>
        <taxon>Mustelidae</taxon>
        <taxon>Guloninae</taxon>
        <taxon>Gulo</taxon>
    </lineage>
</organism>
<evidence type="ECO:0000313" key="2">
    <source>
        <dbReference type="Proteomes" id="UP000269945"/>
    </source>
</evidence>
<sequence length="48" mass="5389">MDLCVTWNTDSKFIRFASLPWILLSAFTRPHIQPWTSGSLRASPVSPG</sequence>
<comment type="caution">
    <text evidence="1">The sequence shown here is derived from an EMBL/GenBank/DDBJ whole genome shotgun (WGS) entry which is preliminary data.</text>
</comment>
<dbReference type="AlphaFoldDB" id="A0A9X9PZB3"/>
<proteinExistence type="predicted"/>
<name>A0A9X9PZB3_GULGU</name>
<gene>
    <name evidence="1" type="ORF">BN2614_LOCUS1</name>
</gene>
<dbReference type="Proteomes" id="UP000269945">
    <property type="component" value="Unassembled WGS sequence"/>
</dbReference>